<name>A0A0J6FP61_COCPO</name>
<feature type="region of interest" description="Disordered" evidence="4">
    <location>
        <begin position="1"/>
        <end position="21"/>
    </location>
</feature>
<evidence type="ECO:0000259" key="5">
    <source>
        <dbReference type="PROSITE" id="PS50048"/>
    </source>
</evidence>
<accession>A0A0J6FP61</accession>
<keyword evidence="1" id="KW-0805">Transcription regulation</keyword>
<dbReference type="InterPro" id="IPR001138">
    <property type="entry name" value="Zn2Cys6_DnaBD"/>
</dbReference>
<dbReference type="OrthoDB" id="4150467at2759"/>
<evidence type="ECO:0000256" key="1">
    <source>
        <dbReference type="ARBA" id="ARBA00023015"/>
    </source>
</evidence>
<dbReference type="Proteomes" id="UP000054567">
    <property type="component" value="Unassembled WGS sequence"/>
</dbReference>
<dbReference type="CDD" id="cd00067">
    <property type="entry name" value="GAL4"/>
    <property type="match status" value="1"/>
</dbReference>
<keyword evidence="2" id="KW-0804">Transcription</keyword>
<dbReference type="GO" id="GO:0008270">
    <property type="term" value="F:zinc ion binding"/>
    <property type="evidence" value="ECO:0007669"/>
    <property type="project" value="InterPro"/>
</dbReference>
<dbReference type="AlphaFoldDB" id="A0A0J6FP61"/>
<feature type="domain" description="Zn(2)-C6 fungal-type" evidence="5">
    <location>
        <begin position="608"/>
        <end position="640"/>
    </location>
</feature>
<reference evidence="7" key="3">
    <citation type="journal article" date="2010" name="Genome Res.">
        <title>Population genomic sequencing of Coccidioides fungi reveals recent hybridization and transposon control.</title>
        <authorList>
            <person name="Neafsey D.E."/>
            <person name="Barker B.M."/>
            <person name="Sharpton T.J."/>
            <person name="Stajich J.E."/>
            <person name="Park D.J."/>
            <person name="Whiston E."/>
            <person name="Hung C.-Y."/>
            <person name="McMahan C."/>
            <person name="White J."/>
            <person name="Sykes S."/>
            <person name="Heiman D."/>
            <person name="Young S."/>
            <person name="Zeng Q."/>
            <person name="Abouelleil A."/>
            <person name="Aftuck L."/>
            <person name="Bessette D."/>
            <person name="Brown A."/>
            <person name="FitzGerald M."/>
            <person name="Lui A."/>
            <person name="Macdonald J.P."/>
            <person name="Priest M."/>
            <person name="Orbach M.J."/>
            <person name="Galgiani J.N."/>
            <person name="Kirkland T.N."/>
            <person name="Cole G.T."/>
            <person name="Birren B.W."/>
            <person name="Henn M.R."/>
            <person name="Taylor J.W."/>
            <person name="Rounsley S.D."/>
        </authorList>
    </citation>
    <scope>NUCLEOTIDE SEQUENCE [LARGE SCALE GENOMIC DNA]</scope>
    <source>
        <strain evidence="7">RMSCC 3488</strain>
    </source>
</reference>
<evidence type="ECO:0000256" key="3">
    <source>
        <dbReference type="ARBA" id="ARBA00023242"/>
    </source>
</evidence>
<reference evidence="6 7" key="1">
    <citation type="submission" date="2007-06" db="EMBL/GenBank/DDBJ databases">
        <title>The Genome Sequence of Coccidioides posadasii RMSCC_3488.</title>
        <authorList>
            <consortium name="Coccidioides Genome Resources Consortium"/>
            <consortium name="The Broad Institute Genome Sequencing Platform"/>
            <person name="Henn M.R."/>
            <person name="Sykes S."/>
            <person name="Young S."/>
            <person name="Jaffe D."/>
            <person name="Berlin A."/>
            <person name="Alvarez P."/>
            <person name="Butler J."/>
            <person name="Gnerre S."/>
            <person name="Grabherr M."/>
            <person name="Mauceli E."/>
            <person name="Brockman W."/>
            <person name="Kodira C."/>
            <person name="Alvarado L."/>
            <person name="Zeng Q."/>
            <person name="Crawford M."/>
            <person name="Antoine C."/>
            <person name="Devon K."/>
            <person name="Galgiani J."/>
            <person name="Orsborn K."/>
            <person name="Lewis M.L."/>
            <person name="Nusbaum C."/>
            <person name="Galagan J."/>
            <person name="Birren B."/>
        </authorList>
    </citation>
    <scope>NUCLEOTIDE SEQUENCE [LARGE SCALE GENOMIC DNA]</scope>
    <source>
        <strain evidence="6 7">RMSCC 3488</strain>
    </source>
</reference>
<feature type="region of interest" description="Disordered" evidence="4">
    <location>
        <begin position="662"/>
        <end position="694"/>
    </location>
</feature>
<reference evidence="7" key="2">
    <citation type="journal article" date="2009" name="Genome Res.">
        <title>Comparative genomic analyses of the human fungal pathogens Coccidioides and their relatives.</title>
        <authorList>
            <person name="Sharpton T.J."/>
            <person name="Stajich J.E."/>
            <person name="Rounsley S.D."/>
            <person name="Gardner M.J."/>
            <person name="Wortman J.R."/>
            <person name="Jordar V.S."/>
            <person name="Maiti R."/>
            <person name="Kodira C.D."/>
            <person name="Neafsey D.E."/>
            <person name="Zeng Q."/>
            <person name="Hung C.-Y."/>
            <person name="McMahan C."/>
            <person name="Muszewska A."/>
            <person name="Grynberg M."/>
            <person name="Mandel M.A."/>
            <person name="Kellner E.M."/>
            <person name="Barker B.M."/>
            <person name="Galgiani J.N."/>
            <person name="Orbach M.J."/>
            <person name="Kirkland T.N."/>
            <person name="Cole G.T."/>
            <person name="Henn M.R."/>
            <person name="Birren B.W."/>
            <person name="Taylor J.W."/>
        </authorList>
    </citation>
    <scope>NUCLEOTIDE SEQUENCE [LARGE SCALE GENOMIC DNA]</scope>
    <source>
        <strain evidence="7">RMSCC 3488</strain>
    </source>
</reference>
<proteinExistence type="predicted"/>
<feature type="region of interest" description="Disordered" evidence="4">
    <location>
        <begin position="172"/>
        <end position="353"/>
    </location>
</feature>
<sequence length="694" mass="74867">MEVTNLISNLPLKPGTKSKDANLHETTKDHISDHFSHDSTTMMAVSPKNHTVLENGYSTPPDPSPSHDGSTGNLVAQQASSVNPPPKHVAFELLLDEESKMKARIPMRVQIFPHDTTDSIVTTVKNFYGIYDGTGSGVSFEDENATTLIARYENLRNNMTVYVRVIPNHGHSARQPYYGGPQNEGAARPCLGEPFRPSSNHGRPPSRPTSRVSRKRSASPSGRGRRSASTQKAPRSGNKSRGSSTHGSFLEDALVPYSDSDGGHASITSSKKGRNDHFASSDISMENILHDGRRKRPKFESSELPLFAPPQVPRTTSTSSISPQRRTTIQDGASPFARPAHPFGAQHPLHSPQGLRNHEQLYSLQGNSPYATPGAPHHGHHLRERTNSHSVGSYGNRVNNYGILPTPDPTIASCISDEDVAMQLIRLGDASNFSHGRTSLSTADDAFSGIVDASSTGATSDGEMSGDEDVLPHKTTRMDHDGCDPSSDGIDWEYQPEGLPVALKSECEDGDHYNAQAARAKRVKHKPNAMASAKTKQGTISKSAKVTKARSTTAARKTKSAIVSGTNKIAPPPPPIMNAQVARKASGSGLNFQHQLAADEEDLSTKPRCQRCRKSKKGCDRQRPCQRCRDAGIGIEGCISEDEGNGRKGRYGRHMGVPIKKVMNPVPAGSESQTMGLSFASASAAQAASKKRKR</sequence>
<dbReference type="SMART" id="SM00066">
    <property type="entry name" value="GAL4"/>
    <property type="match status" value="1"/>
</dbReference>
<evidence type="ECO:0000256" key="2">
    <source>
        <dbReference type="ARBA" id="ARBA00023163"/>
    </source>
</evidence>
<evidence type="ECO:0000313" key="6">
    <source>
        <dbReference type="EMBL" id="KMM72158.1"/>
    </source>
</evidence>
<feature type="compositionally biased region" description="Polar residues" evidence="4">
    <location>
        <begin position="313"/>
        <end position="331"/>
    </location>
</feature>
<dbReference type="EMBL" id="DS268113">
    <property type="protein sequence ID" value="KMM72158.1"/>
    <property type="molecule type" value="Genomic_DNA"/>
</dbReference>
<feature type="compositionally biased region" description="Low complexity" evidence="4">
    <location>
        <begin position="678"/>
        <end position="688"/>
    </location>
</feature>
<dbReference type="GO" id="GO:0000981">
    <property type="term" value="F:DNA-binding transcription factor activity, RNA polymerase II-specific"/>
    <property type="evidence" value="ECO:0007669"/>
    <property type="project" value="InterPro"/>
</dbReference>
<feature type="region of interest" description="Disordered" evidence="4">
    <location>
        <begin position="51"/>
        <end position="83"/>
    </location>
</feature>
<feature type="compositionally biased region" description="Polar residues" evidence="4">
    <location>
        <begin position="67"/>
        <end position="82"/>
    </location>
</feature>
<feature type="compositionally biased region" description="Polar residues" evidence="4">
    <location>
        <begin position="230"/>
        <end position="247"/>
    </location>
</feature>
<keyword evidence="3" id="KW-0539">Nucleus</keyword>
<evidence type="ECO:0000256" key="4">
    <source>
        <dbReference type="SAM" id="MobiDB-lite"/>
    </source>
</evidence>
<dbReference type="VEuPathDB" id="FungiDB:CPAG_08457"/>
<gene>
    <name evidence="6" type="ORF">CPAG_08457</name>
</gene>
<protein>
    <recommendedName>
        <fullName evidence="5">Zn(2)-C6 fungal-type domain-containing protein</fullName>
    </recommendedName>
</protein>
<dbReference type="PROSITE" id="PS50048">
    <property type="entry name" value="ZN2_CY6_FUNGAL_2"/>
    <property type="match status" value="1"/>
</dbReference>
<organism evidence="6 7">
    <name type="scientific">Coccidioides posadasii RMSCC 3488</name>
    <dbReference type="NCBI Taxonomy" id="454284"/>
    <lineage>
        <taxon>Eukaryota</taxon>
        <taxon>Fungi</taxon>
        <taxon>Dikarya</taxon>
        <taxon>Ascomycota</taxon>
        <taxon>Pezizomycotina</taxon>
        <taxon>Eurotiomycetes</taxon>
        <taxon>Eurotiomycetidae</taxon>
        <taxon>Onygenales</taxon>
        <taxon>Onygenaceae</taxon>
        <taxon>Coccidioides</taxon>
    </lineage>
</organism>
<feature type="region of interest" description="Disordered" evidence="4">
    <location>
        <begin position="365"/>
        <end position="392"/>
    </location>
</feature>
<evidence type="ECO:0000313" key="7">
    <source>
        <dbReference type="Proteomes" id="UP000054567"/>
    </source>
</evidence>